<evidence type="ECO:0000313" key="6">
    <source>
        <dbReference type="EMBL" id="AIY85362.1"/>
    </source>
</evidence>
<comment type="similarity">
    <text evidence="1 3">Belongs to the chaperonin (HSP60) family.</text>
</comment>
<dbReference type="Gene3D" id="1.10.560.10">
    <property type="entry name" value="GroEL-like equatorial domain"/>
    <property type="match status" value="1"/>
</dbReference>
<dbReference type="SUPFAM" id="SSF52029">
    <property type="entry name" value="GroEL apical domain-like"/>
    <property type="match status" value="1"/>
</dbReference>
<dbReference type="RefSeq" id="WP_040113740.1">
    <property type="nucleotide sequence ID" value="NZ_CP006906.1"/>
</dbReference>
<dbReference type="GO" id="GO:0140662">
    <property type="term" value="F:ATP-dependent protein folding chaperone"/>
    <property type="evidence" value="ECO:0007669"/>
    <property type="project" value="InterPro"/>
</dbReference>
<dbReference type="InterPro" id="IPR001844">
    <property type="entry name" value="Cpn60/GroEL"/>
</dbReference>
<dbReference type="AlphaFoldDB" id="A0A0A7G0K3"/>
<dbReference type="eggNOG" id="COG0459">
    <property type="taxonomic scope" value="Bacteria"/>
</dbReference>
<dbReference type="InterPro" id="IPR027413">
    <property type="entry name" value="GROEL-like_equatorial_sf"/>
</dbReference>
<dbReference type="NCBIfam" id="NF000592">
    <property type="entry name" value="PRK00013.1"/>
    <property type="match status" value="1"/>
</dbReference>
<dbReference type="EMBL" id="CP006906">
    <property type="protein sequence ID" value="AIY85362.1"/>
    <property type="molecule type" value="Genomic_DNA"/>
</dbReference>
<dbReference type="NCBIfam" id="NF009489">
    <property type="entry name" value="PRK12851.1"/>
    <property type="match status" value="1"/>
</dbReference>
<dbReference type="Gene3D" id="3.30.260.10">
    <property type="entry name" value="TCP-1-like chaperonin intermediate domain"/>
    <property type="match status" value="1"/>
</dbReference>
<dbReference type="KEGG" id="cbv:U729_3201"/>
<dbReference type="GO" id="GO:0005524">
    <property type="term" value="F:ATP binding"/>
    <property type="evidence" value="ECO:0007669"/>
    <property type="project" value="InterPro"/>
</dbReference>
<geneLocation type="plasmid" evidence="6 7">
    <name>pCBJ</name>
</geneLocation>
<dbReference type="NCBIfam" id="NF009488">
    <property type="entry name" value="PRK12850.1"/>
    <property type="match status" value="1"/>
</dbReference>
<evidence type="ECO:0000256" key="4">
    <source>
        <dbReference type="RuleBase" id="RU000419"/>
    </source>
</evidence>
<dbReference type="Gene3D" id="3.50.7.10">
    <property type="entry name" value="GroEL"/>
    <property type="match status" value="1"/>
</dbReference>
<gene>
    <name evidence="6" type="primary">groL</name>
    <name evidence="6" type="ORF">U729_3201</name>
</gene>
<dbReference type="InterPro" id="IPR027410">
    <property type="entry name" value="TCP-1-like_intermed_sf"/>
</dbReference>
<dbReference type="SMR" id="A0A0A7G0K3"/>
<dbReference type="NCBIfam" id="TIGR02348">
    <property type="entry name" value="GroEL"/>
    <property type="match status" value="1"/>
</dbReference>
<dbReference type="InterPro" id="IPR002423">
    <property type="entry name" value="Cpn60/GroEL/TCP-1"/>
</dbReference>
<comment type="function">
    <text evidence="4">Together with its co-chaperonin GroES, plays an essential role in assisting protein folding. The GroEL-GroES system forms a nano-cage that allows encapsulation of the non-native substrate proteins and provides a physical environment optimized to promote and accelerate protein folding.</text>
</comment>
<dbReference type="NCBIfam" id="NF009487">
    <property type="entry name" value="PRK12849.1"/>
    <property type="match status" value="1"/>
</dbReference>
<organism evidence="6 7">
    <name type="scientific">Clostridium baratii str. Sullivan</name>
    <dbReference type="NCBI Taxonomy" id="1415775"/>
    <lineage>
        <taxon>Bacteria</taxon>
        <taxon>Bacillati</taxon>
        <taxon>Bacillota</taxon>
        <taxon>Clostridia</taxon>
        <taxon>Eubacteriales</taxon>
        <taxon>Clostridiaceae</taxon>
        <taxon>Clostridium</taxon>
    </lineage>
</organism>
<keyword evidence="6" id="KW-0614">Plasmid</keyword>
<reference evidence="6 7" key="1">
    <citation type="journal article" date="2015" name="Infect. Genet. Evol.">
        <title>Genomic sequences of six botulinum neurotoxin-producing strains representing three clostridial species illustrate the mobility and diversity of botulinum neurotoxin genes.</title>
        <authorList>
            <person name="Smith T.J."/>
            <person name="Hill K.K."/>
            <person name="Xie G."/>
            <person name="Foley B.T."/>
            <person name="Williamson C.H."/>
            <person name="Foster J.T."/>
            <person name="Johnson S.L."/>
            <person name="Chertkov O."/>
            <person name="Teshima H."/>
            <person name="Gibbons H.S."/>
            <person name="Johnsky L.A."/>
            <person name="Karavis M.A."/>
            <person name="Smith L.A."/>
        </authorList>
    </citation>
    <scope>NUCLEOTIDE SEQUENCE [LARGE SCALE GENOMIC DNA]</scope>
    <source>
        <strain evidence="6">Sullivan</strain>
        <plasmid evidence="7">Plasmid pCBJ</plasmid>
    </source>
</reference>
<dbReference type="SUPFAM" id="SSF54849">
    <property type="entry name" value="GroEL-intermediate domain like"/>
    <property type="match status" value="1"/>
</dbReference>
<dbReference type="Proteomes" id="UP000030635">
    <property type="component" value="Plasmid pCBJ"/>
</dbReference>
<keyword evidence="5" id="KW-0175">Coiled coil</keyword>
<dbReference type="SUPFAM" id="SSF48592">
    <property type="entry name" value="GroEL equatorial domain-like"/>
    <property type="match status" value="1"/>
</dbReference>
<dbReference type="GO" id="GO:0042026">
    <property type="term" value="P:protein refolding"/>
    <property type="evidence" value="ECO:0007669"/>
    <property type="project" value="InterPro"/>
</dbReference>
<evidence type="ECO:0000256" key="3">
    <source>
        <dbReference type="RuleBase" id="RU000418"/>
    </source>
</evidence>
<protein>
    <recommendedName>
        <fullName evidence="4">60 kDa chaperonin</fullName>
    </recommendedName>
</protein>
<evidence type="ECO:0000256" key="5">
    <source>
        <dbReference type="SAM" id="Coils"/>
    </source>
</evidence>
<comment type="subunit">
    <text evidence="4">Forms a cylinder of 14 subunits composed of two heptameric rings stacked back-to-back. Interacts with the co-chaperonin GroES.</text>
</comment>
<dbReference type="PRINTS" id="PR00298">
    <property type="entry name" value="CHAPERONIN60"/>
</dbReference>
<evidence type="ECO:0000256" key="2">
    <source>
        <dbReference type="ARBA" id="ARBA00023186"/>
    </source>
</evidence>
<dbReference type="CDD" id="cd03344">
    <property type="entry name" value="GroEL"/>
    <property type="match status" value="1"/>
</dbReference>
<feature type="coiled-coil region" evidence="5">
    <location>
        <begin position="334"/>
        <end position="368"/>
    </location>
</feature>
<dbReference type="OrthoDB" id="9766614at2"/>
<proteinExistence type="inferred from homology"/>
<evidence type="ECO:0000313" key="7">
    <source>
        <dbReference type="Proteomes" id="UP000030635"/>
    </source>
</evidence>
<dbReference type="HOGENOM" id="CLU_016503_3_0_9"/>
<dbReference type="PANTHER" id="PTHR45633">
    <property type="entry name" value="60 KDA HEAT SHOCK PROTEIN, MITOCHONDRIAL"/>
    <property type="match status" value="1"/>
</dbReference>
<evidence type="ECO:0000256" key="1">
    <source>
        <dbReference type="ARBA" id="ARBA00006607"/>
    </source>
</evidence>
<name>A0A0A7G0K3_9CLOT</name>
<dbReference type="FunFam" id="3.50.7.10:FF:000001">
    <property type="entry name" value="60 kDa chaperonin"/>
    <property type="match status" value="1"/>
</dbReference>
<keyword evidence="2" id="KW-0143">Chaperone</keyword>
<sequence length="532" mass="57697">MGKIIKFNEEAKCSILEGANTLADAVRVTLGPKGSNCLLEDDYGQAIIINDGVTVAEHIHLDDEVQEIGAKVIRDVANKTNISSGDGTTTATILAQEILNLGFNSISGGYNSIILREEMKKASSDIVKEISNIAIPVKSNEDLIRVASISSASDDMGKLIAEAISKVGEDGIVNIQESRNMETTLELQEGMVLDKGYASPFMITDSKKKECIYENPFVFVTDMKLDMLEDILPVLENVSAMGRKLLIIVDDIGDEALAGLVVNKLNNILDSCVIKAPSFGDNRANILQDIAILTGAKFISSTIHGSLLKGTEKFNINDLGMCDRVIVTKENTTIINNNSDKEALNKRIEELKTEIEKTTSDYDKDNLKERLSKLTNGIAVIKVGAATETELKENKLRLEDAVNATKAAISEGIVPGGGLTLFNIASAKLKDIDITTGEKIVYNSLLRPIIQIMINAGNALDEIHDLLEKISEKNKKDEDSFIGYDAYNDELIDMFESGVVDPAKVTKNAVINAVSVASTLLTTDVVIVNKNE</sequence>
<dbReference type="InterPro" id="IPR027409">
    <property type="entry name" value="GroEL-like_apical_dom_sf"/>
</dbReference>
<keyword evidence="7" id="KW-1185">Reference proteome</keyword>
<accession>A0A0A7G0K3</accession>
<dbReference type="Pfam" id="PF00118">
    <property type="entry name" value="Cpn60_TCP1"/>
    <property type="match status" value="1"/>
</dbReference>